<dbReference type="Pfam" id="PF20431">
    <property type="entry name" value="E_motif"/>
    <property type="match status" value="1"/>
</dbReference>
<dbReference type="Pfam" id="PF01535">
    <property type="entry name" value="PPR"/>
    <property type="match status" value="7"/>
</dbReference>
<dbReference type="FunFam" id="1.25.40.10:FF:001531">
    <property type="entry name" value="Pentatricopeptide repeat-containing protein At4g16835, mitochondrial"/>
    <property type="match status" value="1"/>
</dbReference>
<feature type="compositionally biased region" description="Polar residues" evidence="4">
    <location>
        <begin position="40"/>
        <end position="55"/>
    </location>
</feature>
<organism evidence="6">
    <name type="scientific">Sesamum latifolium</name>
    <dbReference type="NCBI Taxonomy" id="2727402"/>
    <lineage>
        <taxon>Eukaryota</taxon>
        <taxon>Viridiplantae</taxon>
        <taxon>Streptophyta</taxon>
        <taxon>Embryophyta</taxon>
        <taxon>Tracheophyta</taxon>
        <taxon>Spermatophyta</taxon>
        <taxon>Magnoliopsida</taxon>
        <taxon>eudicotyledons</taxon>
        <taxon>Gunneridae</taxon>
        <taxon>Pentapetalae</taxon>
        <taxon>asterids</taxon>
        <taxon>lamiids</taxon>
        <taxon>Lamiales</taxon>
        <taxon>Pedaliaceae</taxon>
        <taxon>Sesamum</taxon>
    </lineage>
</organism>
<protein>
    <submittedName>
        <fullName evidence="6">Pentatricopeptide repeat-containing protein, mitochondrial</fullName>
    </submittedName>
</protein>
<dbReference type="Gene3D" id="1.25.40.10">
    <property type="entry name" value="Tetratricopeptide repeat domain"/>
    <property type="match status" value="5"/>
</dbReference>
<dbReference type="InterPro" id="IPR032867">
    <property type="entry name" value="DYW_dom"/>
</dbReference>
<feature type="repeat" description="PPR" evidence="3">
    <location>
        <begin position="262"/>
        <end position="296"/>
    </location>
</feature>
<proteinExistence type="inferred from homology"/>
<feature type="repeat" description="PPR" evidence="3">
    <location>
        <begin position="106"/>
        <end position="141"/>
    </location>
</feature>
<dbReference type="PANTHER" id="PTHR47926:SF410">
    <property type="entry name" value="(WILD MALAYSIAN BANANA) HYPOTHETICAL PROTEIN"/>
    <property type="match status" value="1"/>
</dbReference>
<feature type="repeat" description="PPR" evidence="3">
    <location>
        <begin position="231"/>
        <end position="261"/>
    </location>
</feature>
<feature type="domain" description="DYW" evidence="5">
    <location>
        <begin position="578"/>
        <end position="647"/>
    </location>
</feature>
<dbReference type="GO" id="GO:0009451">
    <property type="term" value="P:RNA modification"/>
    <property type="evidence" value="ECO:0007669"/>
    <property type="project" value="InterPro"/>
</dbReference>
<accession>A0AAW2WW83</accession>
<gene>
    <name evidence="6" type="ORF">Slati_1757800</name>
</gene>
<dbReference type="InterPro" id="IPR046960">
    <property type="entry name" value="PPR_At4g14850-like_plant"/>
</dbReference>
<dbReference type="EMBL" id="JACGWN010000006">
    <property type="protein sequence ID" value="KAL0446299.1"/>
    <property type="molecule type" value="Genomic_DNA"/>
</dbReference>
<feature type="repeat" description="PPR" evidence="3">
    <location>
        <begin position="169"/>
        <end position="203"/>
    </location>
</feature>
<dbReference type="PANTHER" id="PTHR47926">
    <property type="entry name" value="PENTATRICOPEPTIDE REPEAT-CONTAINING PROTEIN"/>
    <property type="match status" value="1"/>
</dbReference>
<comment type="caution">
    <text evidence="6">The sequence shown here is derived from an EMBL/GenBank/DDBJ whole genome shotgun (WGS) entry which is preliminary data.</text>
</comment>
<name>A0AAW2WW83_9LAMI</name>
<dbReference type="InterPro" id="IPR046848">
    <property type="entry name" value="E_motif"/>
</dbReference>
<reference evidence="6" key="2">
    <citation type="journal article" date="2024" name="Plant">
        <title>Genomic evolution and insights into agronomic trait innovations of Sesamum species.</title>
        <authorList>
            <person name="Miao H."/>
            <person name="Wang L."/>
            <person name="Qu L."/>
            <person name="Liu H."/>
            <person name="Sun Y."/>
            <person name="Le M."/>
            <person name="Wang Q."/>
            <person name="Wei S."/>
            <person name="Zheng Y."/>
            <person name="Lin W."/>
            <person name="Duan Y."/>
            <person name="Cao H."/>
            <person name="Xiong S."/>
            <person name="Wang X."/>
            <person name="Wei L."/>
            <person name="Li C."/>
            <person name="Ma Q."/>
            <person name="Ju M."/>
            <person name="Zhao R."/>
            <person name="Li G."/>
            <person name="Mu C."/>
            <person name="Tian Q."/>
            <person name="Mei H."/>
            <person name="Zhang T."/>
            <person name="Gao T."/>
            <person name="Zhang H."/>
        </authorList>
    </citation>
    <scope>NUCLEOTIDE SEQUENCE</scope>
    <source>
        <strain evidence="6">KEN1</strain>
    </source>
</reference>
<dbReference type="GO" id="GO:0003723">
    <property type="term" value="F:RNA binding"/>
    <property type="evidence" value="ECO:0007669"/>
    <property type="project" value="InterPro"/>
</dbReference>
<dbReference type="Pfam" id="PF13041">
    <property type="entry name" value="PPR_2"/>
    <property type="match status" value="2"/>
</dbReference>
<dbReference type="GO" id="GO:0008270">
    <property type="term" value="F:zinc ion binding"/>
    <property type="evidence" value="ECO:0007669"/>
    <property type="project" value="InterPro"/>
</dbReference>
<dbReference type="InterPro" id="IPR002885">
    <property type="entry name" value="PPR_rpt"/>
</dbReference>
<dbReference type="NCBIfam" id="TIGR00756">
    <property type="entry name" value="PPR"/>
    <property type="match status" value="6"/>
</dbReference>
<comment type="similarity">
    <text evidence="1">Belongs to the PPR family. PCMP-H subfamily.</text>
</comment>
<evidence type="ECO:0000256" key="4">
    <source>
        <dbReference type="SAM" id="MobiDB-lite"/>
    </source>
</evidence>
<dbReference type="PROSITE" id="PS51375">
    <property type="entry name" value="PPR"/>
    <property type="match status" value="6"/>
</dbReference>
<dbReference type="FunFam" id="1.25.40.10:FF:000553">
    <property type="entry name" value="Pentatricopeptide repeat-containing protein, mitochondrial"/>
    <property type="match status" value="1"/>
</dbReference>
<evidence type="ECO:0000313" key="6">
    <source>
        <dbReference type="EMBL" id="KAL0446299.1"/>
    </source>
</evidence>
<sequence>MPFLQLRNAKFHLPYSLTAISVRSIHLLHNSTPKVRYPNADSNPQLLPSISSPNPLQSPAPQFPSTLCHLHETNHVVTSNKKITSYIRHGDLNSAMEVFLNMKMRTTVTWNSILSGFSRKPGKLKEAEDLFDKIPEPDTVSYNVMLACYFKNAAVEAAKDFFYRIPIKDIASWNIMISGFSQNGRMDDAKELFGVMPRRNIVTWNAMISGYVEAGNMESALELFENAPVKSVVAWTSIITGYMRCNKVELAEKAFHEMLEKNLVTWNAMIAGYVENGRGEDALKLFKKMLELGIQANPSTSSSVLLACSNLSLLKLGKQVHQYLSKSPMYFDTTVGTSLISMYCKCGVLEDGWKLFMEMSFKDVVTWNAMISGYAQHGFSNKALHLFSEMRNKGMKPDWITFVGVLSACNHAGLVDLGIYYFEKMQKDYGIIVKPDHYTCVIDLLGRAGKLTEAVDLIKNMPFKPHSAIYGTLLGACRIHKNLEIAEFAATNLLNLDPVNPAAYVQLANVYAAKKNWEGVSRIRRSMKENMVIKTPGYSWIEIKSVIHEFRSGDRLHFELVHIHDKLIELEKKMKLAGYVPNLESALHDVSEEQKEQLLLWHSEKLAIAFGLIRVPLGLPIRVFKNLRVCEDCHEATKFISAIEETDYLPFVDFTINKKLSARLGTDHVK</sequence>
<evidence type="ECO:0000256" key="1">
    <source>
        <dbReference type="ARBA" id="ARBA00006643"/>
    </source>
</evidence>
<feature type="region of interest" description="Disordered" evidence="4">
    <location>
        <begin position="38"/>
        <end position="58"/>
    </location>
</feature>
<dbReference type="SUPFAM" id="SSF48452">
    <property type="entry name" value="TPR-like"/>
    <property type="match status" value="1"/>
</dbReference>
<feature type="repeat" description="PPR" evidence="3">
    <location>
        <begin position="363"/>
        <end position="397"/>
    </location>
</feature>
<dbReference type="InterPro" id="IPR011990">
    <property type="entry name" value="TPR-like_helical_dom_sf"/>
</dbReference>
<dbReference type="Pfam" id="PF14432">
    <property type="entry name" value="DYW_deaminase"/>
    <property type="match status" value="1"/>
</dbReference>
<dbReference type="AlphaFoldDB" id="A0AAW2WW83"/>
<evidence type="ECO:0000256" key="3">
    <source>
        <dbReference type="PROSITE-ProRule" id="PRU00708"/>
    </source>
</evidence>
<feature type="repeat" description="PPR" evidence="3">
    <location>
        <begin position="332"/>
        <end position="362"/>
    </location>
</feature>
<dbReference type="FunFam" id="1.25.40.10:FF:000144">
    <property type="entry name" value="Pentatricopeptide repeat-containing protein, mitochondrial"/>
    <property type="match status" value="1"/>
</dbReference>
<keyword evidence="2" id="KW-0677">Repeat</keyword>
<evidence type="ECO:0000259" key="5">
    <source>
        <dbReference type="Pfam" id="PF14432"/>
    </source>
</evidence>
<evidence type="ECO:0000256" key="2">
    <source>
        <dbReference type="ARBA" id="ARBA00022737"/>
    </source>
</evidence>
<reference evidence="6" key="1">
    <citation type="submission" date="2020-06" db="EMBL/GenBank/DDBJ databases">
        <authorList>
            <person name="Li T."/>
            <person name="Hu X."/>
            <person name="Zhang T."/>
            <person name="Song X."/>
            <person name="Zhang H."/>
            <person name="Dai N."/>
            <person name="Sheng W."/>
            <person name="Hou X."/>
            <person name="Wei L."/>
        </authorList>
    </citation>
    <scope>NUCLEOTIDE SEQUENCE</scope>
    <source>
        <strain evidence="6">KEN1</strain>
        <tissue evidence="6">Leaf</tissue>
    </source>
</reference>
<dbReference type="FunFam" id="1.25.40.10:FF:001074">
    <property type="entry name" value="Pentatricopeptide repeat-containing protein, mitochondrial"/>
    <property type="match status" value="1"/>
</dbReference>